<proteinExistence type="inferred from homology"/>
<dbReference type="Pfam" id="PF00202">
    <property type="entry name" value="Aminotran_3"/>
    <property type="match status" value="1"/>
</dbReference>
<feature type="region of interest" description="Disordered" evidence="4">
    <location>
        <begin position="157"/>
        <end position="178"/>
    </location>
</feature>
<keyword evidence="6" id="KW-1185">Reference proteome</keyword>
<dbReference type="PANTHER" id="PTHR43094:SF1">
    <property type="entry name" value="AMINOTRANSFERASE CLASS-III"/>
    <property type="match status" value="1"/>
</dbReference>
<dbReference type="RefSeq" id="WP_011436493.1">
    <property type="nucleotide sequence ID" value="NC_007777.1"/>
</dbReference>
<keyword evidence="2 3" id="KW-0663">Pyridoxal phosphate</keyword>
<dbReference type="GO" id="GO:0008483">
    <property type="term" value="F:transaminase activity"/>
    <property type="evidence" value="ECO:0007669"/>
    <property type="project" value="UniProtKB-KW"/>
</dbReference>
<evidence type="ECO:0000313" key="5">
    <source>
        <dbReference type="EMBL" id="ABD11440.1"/>
    </source>
</evidence>
<dbReference type="InterPro" id="IPR015422">
    <property type="entry name" value="PyrdxlP-dep_Trfase_small"/>
</dbReference>
<dbReference type="Proteomes" id="UP000001937">
    <property type="component" value="Chromosome"/>
</dbReference>
<dbReference type="STRING" id="106370.Francci3_2067"/>
<dbReference type="InterPro" id="IPR015424">
    <property type="entry name" value="PyrdxlP-dep_Trfase"/>
</dbReference>
<name>Q2JBA2_FRACC</name>
<organism evidence="5 6">
    <name type="scientific">Frankia casuarinae (strain DSM 45818 / CECT 9043 / HFP020203 / CcI3)</name>
    <dbReference type="NCBI Taxonomy" id="106370"/>
    <lineage>
        <taxon>Bacteria</taxon>
        <taxon>Bacillati</taxon>
        <taxon>Actinomycetota</taxon>
        <taxon>Actinomycetes</taxon>
        <taxon>Frankiales</taxon>
        <taxon>Frankiaceae</taxon>
        <taxon>Frankia</taxon>
    </lineage>
</organism>
<dbReference type="Gene3D" id="3.40.640.10">
    <property type="entry name" value="Type I PLP-dependent aspartate aminotransferase-like (Major domain)"/>
    <property type="match status" value="1"/>
</dbReference>
<dbReference type="PhylomeDB" id="Q2JBA2"/>
<dbReference type="Gene3D" id="3.90.1150.10">
    <property type="entry name" value="Aspartate Aminotransferase, domain 1"/>
    <property type="match status" value="1"/>
</dbReference>
<feature type="region of interest" description="Disordered" evidence="4">
    <location>
        <begin position="1"/>
        <end position="20"/>
    </location>
</feature>
<dbReference type="PIRSF" id="PIRSF000521">
    <property type="entry name" value="Transaminase_4ab_Lys_Orn"/>
    <property type="match status" value="1"/>
</dbReference>
<keyword evidence="5" id="KW-0032">Aminotransferase</keyword>
<dbReference type="AlphaFoldDB" id="Q2JBA2"/>
<reference evidence="5 6" key="1">
    <citation type="journal article" date="2007" name="Genome Res.">
        <title>Genome characteristics of facultatively symbiotic Frankia sp. strains reflect host range and host plant biogeography.</title>
        <authorList>
            <person name="Normand P."/>
            <person name="Lapierre P."/>
            <person name="Tisa L.S."/>
            <person name="Gogarten J.P."/>
            <person name="Alloisio N."/>
            <person name="Bagnarol E."/>
            <person name="Bassi C.A."/>
            <person name="Berry A.M."/>
            <person name="Bickhart D.M."/>
            <person name="Choisne N."/>
            <person name="Couloux A."/>
            <person name="Cournoyer B."/>
            <person name="Cruveiller S."/>
            <person name="Daubin V."/>
            <person name="Demange N."/>
            <person name="Francino M.P."/>
            <person name="Goltsman E."/>
            <person name="Huang Y."/>
            <person name="Kopp O.R."/>
            <person name="Labarre L."/>
            <person name="Lapidus A."/>
            <person name="Lavire C."/>
            <person name="Marechal J."/>
            <person name="Martinez M."/>
            <person name="Mastronunzio J.E."/>
            <person name="Mullin B.C."/>
            <person name="Niemann J."/>
            <person name="Pujic P."/>
            <person name="Rawnsley T."/>
            <person name="Rouy Z."/>
            <person name="Schenowitz C."/>
            <person name="Sellstedt A."/>
            <person name="Tavares F."/>
            <person name="Tomkins J.P."/>
            <person name="Vallenet D."/>
            <person name="Valverde C."/>
            <person name="Wall L.G."/>
            <person name="Wang Y."/>
            <person name="Medigue C."/>
            <person name="Benson D.R."/>
        </authorList>
    </citation>
    <scope>NUCLEOTIDE SEQUENCE [LARGE SCALE GENOMIC DNA]</scope>
    <source>
        <strain evidence="6">DSM 45818 / CECT 9043 / CcI3</strain>
    </source>
</reference>
<evidence type="ECO:0000256" key="1">
    <source>
        <dbReference type="ARBA" id="ARBA00008954"/>
    </source>
</evidence>
<sequence length="424" mass="44850">MGVGTSGFHRRSRDVSASGQPRIVRAHGSRLFDDRGRDYIDGISGATCNNLGHGIPEMLSAMHKKAALASFAHRTQFASQPIVDLTREILNLTGAGYREVLYTDSGPAAIKLTLDLVRRHHALNDESDRPMVLTQRPSHQGSGVVAFSIAGRPAHDGSAALGRDSPASWTQRAAPNADQLGPDLDDWQLAFDRVGHGRVAAVLVEPMGSADSGATALSDETLSGLRELCDANGALLVADETLTGLGQVGDWFGHSSSGVTPDLIVMGPGLNAGCSPIGACVVGQNVRPQQLCTGATALGPSSAVTAHAVLRFTKEQNIPERARQMGAFLKRELEALAAPVYYLGEPRGRGLLFTLPVLTGPRLSQAKEICATAINFGLMLRPTGVDRATEAVIVAPPLTIATHEMNLLVDRLRDTLRNLANSMG</sequence>
<dbReference type="HOGENOM" id="CLU_016922_4_0_11"/>
<keyword evidence="5" id="KW-0808">Transferase</keyword>
<evidence type="ECO:0000313" key="6">
    <source>
        <dbReference type="Proteomes" id="UP000001937"/>
    </source>
</evidence>
<dbReference type="InterPro" id="IPR015421">
    <property type="entry name" value="PyrdxlP-dep_Trfase_major"/>
</dbReference>
<dbReference type="EC" id="2.6.1.-" evidence="5"/>
<dbReference type="EMBL" id="CP000249">
    <property type="protein sequence ID" value="ABD11440.1"/>
    <property type="molecule type" value="Genomic_DNA"/>
</dbReference>
<accession>Q2JBA2</accession>
<dbReference type="GO" id="GO:0030170">
    <property type="term" value="F:pyridoxal phosphate binding"/>
    <property type="evidence" value="ECO:0007669"/>
    <property type="project" value="InterPro"/>
</dbReference>
<comment type="similarity">
    <text evidence="1 3">Belongs to the class-III pyridoxal-phosphate-dependent aminotransferase family.</text>
</comment>
<dbReference type="eggNOG" id="COG0161">
    <property type="taxonomic scope" value="Bacteria"/>
</dbReference>
<dbReference type="InterPro" id="IPR005814">
    <property type="entry name" value="Aminotrans_3"/>
</dbReference>
<dbReference type="KEGG" id="fra:Francci3_2067"/>
<dbReference type="PANTHER" id="PTHR43094">
    <property type="entry name" value="AMINOTRANSFERASE"/>
    <property type="match status" value="1"/>
</dbReference>
<evidence type="ECO:0000256" key="2">
    <source>
        <dbReference type="ARBA" id="ARBA00022898"/>
    </source>
</evidence>
<evidence type="ECO:0000256" key="4">
    <source>
        <dbReference type="SAM" id="MobiDB-lite"/>
    </source>
</evidence>
<gene>
    <name evidence="5" type="ordered locus">Francci3_2067</name>
</gene>
<dbReference type="OrthoDB" id="9801834at2"/>
<dbReference type="SUPFAM" id="SSF53383">
    <property type="entry name" value="PLP-dependent transferases"/>
    <property type="match status" value="1"/>
</dbReference>
<evidence type="ECO:0000256" key="3">
    <source>
        <dbReference type="RuleBase" id="RU003560"/>
    </source>
</evidence>
<protein>
    <submittedName>
        <fullName evidence="5">Aminotransferase</fullName>
        <ecNumber evidence="5">2.6.1.-</ecNumber>
    </submittedName>
</protein>